<reference evidence="1 2" key="1">
    <citation type="submission" date="2015-09" db="EMBL/GenBank/DDBJ databases">
        <title>Trachymyrmex zeteki WGS genome.</title>
        <authorList>
            <person name="Nygaard S."/>
            <person name="Hu H."/>
            <person name="Boomsma J."/>
            <person name="Zhang G."/>
        </authorList>
    </citation>
    <scope>NUCLEOTIDE SEQUENCE [LARGE SCALE GENOMIC DNA]</scope>
    <source>
        <strain evidence="1">Tzet28-1</strain>
        <tissue evidence="1">Whole body</tissue>
    </source>
</reference>
<protein>
    <submittedName>
        <fullName evidence="1">Uncharacterized protein</fullName>
    </submittedName>
</protein>
<name>A0A151WF06_9HYME</name>
<dbReference type="Proteomes" id="UP000075809">
    <property type="component" value="Unassembled WGS sequence"/>
</dbReference>
<evidence type="ECO:0000313" key="2">
    <source>
        <dbReference type="Proteomes" id="UP000075809"/>
    </source>
</evidence>
<dbReference type="EMBL" id="KQ983227">
    <property type="protein sequence ID" value="KYQ46423.1"/>
    <property type="molecule type" value="Genomic_DNA"/>
</dbReference>
<organism evidence="1 2">
    <name type="scientific">Mycetomoellerius zeteki</name>
    <dbReference type="NCBI Taxonomy" id="64791"/>
    <lineage>
        <taxon>Eukaryota</taxon>
        <taxon>Metazoa</taxon>
        <taxon>Ecdysozoa</taxon>
        <taxon>Arthropoda</taxon>
        <taxon>Hexapoda</taxon>
        <taxon>Insecta</taxon>
        <taxon>Pterygota</taxon>
        <taxon>Neoptera</taxon>
        <taxon>Endopterygota</taxon>
        <taxon>Hymenoptera</taxon>
        <taxon>Apocrita</taxon>
        <taxon>Aculeata</taxon>
        <taxon>Formicoidea</taxon>
        <taxon>Formicidae</taxon>
        <taxon>Myrmicinae</taxon>
        <taxon>Mycetomoellerius</taxon>
    </lineage>
</organism>
<gene>
    <name evidence="1" type="ORF">ALC60_14519</name>
</gene>
<keyword evidence="2" id="KW-1185">Reference proteome</keyword>
<proteinExistence type="predicted"/>
<evidence type="ECO:0000313" key="1">
    <source>
        <dbReference type="EMBL" id="KYQ46423.1"/>
    </source>
</evidence>
<accession>A0A151WF06</accession>
<sequence>MLSRGMEGVGRNTLGSLVTRGNQLCRYTMLTRPSGADVSAILGASGAAKMPFYEAADHAVLASLSSARPYIRCTARELMDRVRRCCTGEMFQPTRLKGQLTPSCLVACVEAAPSASYVPSFVWSLSLYRLPTTACQCPRSASYSRCAHSSFPPHFSGDSLCIPLPHTYNGLW</sequence>
<dbReference type="AlphaFoldDB" id="A0A151WF06"/>